<feature type="compositionally biased region" description="Polar residues" evidence="2">
    <location>
        <begin position="1"/>
        <end position="22"/>
    </location>
</feature>
<evidence type="ECO:0000256" key="1">
    <source>
        <dbReference type="SAM" id="Coils"/>
    </source>
</evidence>
<evidence type="ECO:0000313" key="4">
    <source>
        <dbReference type="Proteomes" id="UP000235965"/>
    </source>
</evidence>
<comment type="caution">
    <text evidence="3">The sequence shown here is derived from an EMBL/GenBank/DDBJ whole genome shotgun (WGS) entry which is preliminary data.</text>
</comment>
<name>A0A2J7RN35_9NEOP</name>
<feature type="region of interest" description="Disordered" evidence="2">
    <location>
        <begin position="230"/>
        <end position="253"/>
    </location>
</feature>
<dbReference type="Proteomes" id="UP000235965">
    <property type="component" value="Unassembled WGS sequence"/>
</dbReference>
<dbReference type="EMBL" id="NEVH01002545">
    <property type="protein sequence ID" value="PNF42245.1"/>
    <property type="molecule type" value="Genomic_DNA"/>
</dbReference>
<dbReference type="AlphaFoldDB" id="A0A2J7RN35"/>
<sequence>MPHQPTPSSSAPTLQPSSQNVISGGARRKRCDFNPEESGTSSSSPGSSSPTTLVKSCCRGRSERSRLVSGRPAARVLRSRTGSTPDSPRSLDPKARVAGSPLRPPRQVTPGSETEDSSLRLDRGTYQYMYQDIVNIKTMLLKLKRVLQEAETLNPFDGTLKNGLFYTLANSEVMAAVNTEDGSESGVGHSPQEEVADLRRQVVFLQQQLDEKERTIQLLQLQMTKYTNSDATSNAAGKESCNAATQTERVRPVSAGPSLLQSLPSENNMGPLVSLTDTWDRRRLPSLGELRVGRQPVVTTSKLPGKGVWKQRTNLAASELVAAVASRSDQSGIPTRKYSAVNMSSTLPRRSHIGSNSIATKT</sequence>
<protein>
    <submittedName>
        <fullName evidence="3">Uncharacterized protein</fullName>
    </submittedName>
</protein>
<proteinExistence type="predicted"/>
<evidence type="ECO:0000256" key="2">
    <source>
        <dbReference type="SAM" id="MobiDB-lite"/>
    </source>
</evidence>
<feature type="compositionally biased region" description="Low complexity" evidence="2">
    <location>
        <begin position="36"/>
        <end position="52"/>
    </location>
</feature>
<keyword evidence="4" id="KW-1185">Reference proteome</keyword>
<feature type="region of interest" description="Disordered" evidence="2">
    <location>
        <begin position="1"/>
        <end position="120"/>
    </location>
</feature>
<evidence type="ECO:0000313" key="3">
    <source>
        <dbReference type="EMBL" id="PNF42245.1"/>
    </source>
</evidence>
<keyword evidence="1" id="KW-0175">Coiled coil</keyword>
<organism evidence="3 4">
    <name type="scientific">Cryptotermes secundus</name>
    <dbReference type="NCBI Taxonomy" id="105785"/>
    <lineage>
        <taxon>Eukaryota</taxon>
        <taxon>Metazoa</taxon>
        <taxon>Ecdysozoa</taxon>
        <taxon>Arthropoda</taxon>
        <taxon>Hexapoda</taxon>
        <taxon>Insecta</taxon>
        <taxon>Pterygota</taxon>
        <taxon>Neoptera</taxon>
        <taxon>Polyneoptera</taxon>
        <taxon>Dictyoptera</taxon>
        <taxon>Blattodea</taxon>
        <taxon>Blattoidea</taxon>
        <taxon>Termitoidae</taxon>
        <taxon>Kalotermitidae</taxon>
        <taxon>Cryptotermitinae</taxon>
        <taxon>Cryptotermes</taxon>
    </lineage>
</organism>
<feature type="coiled-coil region" evidence="1">
    <location>
        <begin position="195"/>
        <end position="229"/>
    </location>
</feature>
<gene>
    <name evidence="3" type="ORF">B7P43_G05500</name>
</gene>
<dbReference type="OrthoDB" id="10046062at2759"/>
<reference evidence="3 4" key="1">
    <citation type="submission" date="2017-12" db="EMBL/GenBank/DDBJ databases">
        <title>Hemimetabolous genomes reveal molecular basis of termite eusociality.</title>
        <authorList>
            <person name="Harrison M.C."/>
            <person name="Jongepier E."/>
            <person name="Robertson H.M."/>
            <person name="Arning N."/>
            <person name="Bitard-Feildel T."/>
            <person name="Chao H."/>
            <person name="Childers C.P."/>
            <person name="Dinh H."/>
            <person name="Doddapaneni H."/>
            <person name="Dugan S."/>
            <person name="Gowin J."/>
            <person name="Greiner C."/>
            <person name="Han Y."/>
            <person name="Hu H."/>
            <person name="Hughes D.S.T."/>
            <person name="Huylmans A.-K."/>
            <person name="Kemena C."/>
            <person name="Kremer L.P.M."/>
            <person name="Lee S.L."/>
            <person name="Lopez-Ezquerra A."/>
            <person name="Mallet L."/>
            <person name="Monroy-Kuhn J.M."/>
            <person name="Moser A."/>
            <person name="Murali S.C."/>
            <person name="Muzny D.M."/>
            <person name="Otani S."/>
            <person name="Piulachs M.-D."/>
            <person name="Poelchau M."/>
            <person name="Qu J."/>
            <person name="Schaub F."/>
            <person name="Wada-Katsumata A."/>
            <person name="Worley K.C."/>
            <person name="Xie Q."/>
            <person name="Ylla G."/>
            <person name="Poulsen M."/>
            <person name="Gibbs R.A."/>
            <person name="Schal C."/>
            <person name="Richards S."/>
            <person name="Belles X."/>
            <person name="Korb J."/>
            <person name="Bornberg-Bauer E."/>
        </authorList>
    </citation>
    <scope>NUCLEOTIDE SEQUENCE [LARGE SCALE GENOMIC DNA]</scope>
    <source>
        <tissue evidence="3">Whole body</tissue>
    </source>
</reference>
<dbReference type="InParanoid" id="A0A2J7RN35"/>
<accession>A0A2J7RN35</accession>